<accession>A0A4R7HX87</accession>
<comment type="caution">
    <text evidence="2">The sequence shown here is derived from an EMBL/GenBank/DDBJ whole genome shotgun (WGS) entry which is preliminary data.</text>
</comment>
<organism evidence="2 3">
    <name type="scientific">Ilumatobacter fluminis</name>
    <dbReference type="NCBI Taxonomy" id="467091"/>
    <lineage>
        <taxon>Bacteria</taxon>
        <taxon>Bacillati</taxon>
        <taxon>Actinomycetota</taxon>
        <taxon>Acidimicrobiia</taxon>
        <taxon>Acidimicrobiales</taxon>
        <taxon>Ilumatobacteraceae</taxon>
        <taxon>Ilumatobacter</taxon>
    </lineage>
</organism>
<sequence>MPERPDRADEPSHPALAAGLLMLGVVVLLVVVATLEAVS</sequence>
<evidence type="ECO:0000256" key="1">
    <source>
        <dbReference type="SAM" id="Phobius"/>
    </source>
</evidence>
<reference evidence="2 3" key="1">
    <citation type="submission" date="2019-03" db="EMBL/GenBank/DDBJ databases">
        <title>Sequencing the genomes of 1000 actinobacteria strains.</title>
        <authorList>
            <person name="Klenk H.-P."/>
        </authorList>
    </citation>
    <scope>NUCLEOTIDE SEQUENCE [LARGE SCALE GENOMIC DNA]</scope>
    <source>
        <strain evidence="2 3">DSM 18936</strain>
    </source>
</reference>
<evidence type="ECO:0000313" key="2">
    <source>
        <dbReference type="EMBL" id="TDT15645.1"/>
    </source>
</evidence>
<keyword evidence="1" id="KW-1133">Transmembrane helix</keyword>
<evidence type="ECO:0000313" key="3">
    <source>
        <dbReference type="Proteomes" id="UP000294558"/>
    </source>
</evidence>
<dbReference type="EMBL" id="SOAU01000001">
    <property type="protein sequence ID" value="TDT15645.1"/>
    <property type="molecule type" value="Genomic_DNA"/>
</dbReference>
<feature type="transmembrane region" description="Helical" evidence="1">
    <location>
        <begin position="15"/>
        <end position="38"/>
    </location>
</feature>
<keyword evidence="1" id="KW-0472">Membrane</keyword>
<keyword evidence="3" id="KW-1185">Reference proteome</keyword>
<name>A0A4R7HX87_9ACTN</name>
<proteinExistence type="predicted"/>
<protein>
    <submittedName>
        <fullName evidence="2">Uncharacterized protein</fullName>
    </submittedName>
</protein>
<dbReference type="AlphaFoldDB" id="A0A4R7HX87"/>
<keyword evidence="1" id="KW-0812">Transmembrane</keyword>
<dbReference type="Proteomes" id="UP000294558">
    <property type="component" value="Unassembled WGS sequence"/>
</dbReference>
<gene>
    <name evidence="2" type="ORF">BDK89_1221</name>
</gene>